<dbReference type="STRING" id="1047168.A0A0F4GHJ2"/>
<evidence type="ECO:0000313" key="2">
    <source>
        <dbReference type="Proteomes" id="UP000033647"/>
    </source>
</evidence>
<reference evidence="1 2" key="1">
    <citation type="submission" date="2015-03" db="EMBL/GenBank/DDBJ databases">
        <title>RNA-seq based gene annotation and comparative genomics of four Zymoseptoria species reveal species-specific pathogenicity related genes and transposable element activity.</title>
        <authorList>
            <person name="Grandaubert J."/>
            <person name="Bhattacharyya A."/>
            <person name="Stukenbrock E.H."/>
        </authorList>
    </citation>
    <scope>NUCLEOTIDE SEQUENCE [LARGE SCALE GENOMIC DNA]</scope>
    <source>
        <strain evidence="1 2">Zb18110</strain>
    </source>
</reference>
<dbReference type="AlphaFoldDB" id="A0A0F4GHJ2"/>
<sequence length="137" mass="14804">MPGKAGFKSMQNILNSHRSPIIAHASPPILFETSTISSPIPSSSSAAIHVISKANLTVHKTLPYTPFSSPHLPLSSIRAQISLLAITGNTYTYARGGQTLHWWDAHPFPPASHLSPAEWVIVPIWDFADVVDSTIAD</sequence>
<dbReference type="OrthoDB" id="192702at2759"/>
<proteinExistence type="predicted"/>
<gene>
    <name evidence="1" type="ORF">TI39_contig623g00003</name>
</gene>
<name>A0A0F4GHJ2_9PEZI</name>
<comment type="caution">
    <text evidence="1">The sequence shown here is derived from an EMBL/GenBank/DDBJ whole genome shotgun (WGS) entry which is preliminary data.</text>
</comment>
<organism evidence="1 2">
    <name type="scientific">Zymoseptoria brevis</name>
    <dbReference type="NCBI Taxonomy" id="1047168"/>
    <lineage>
        <taxon>Eukaryota</taxon>
        <taxon>Fungi</taxon>
        <taxon>Dikarya</taxon>
        <taxon>Ascomycota</taxon>
        <taxon>Pezizomycotina</taxon>
        <taxon>Dothideomycetes</taxon>
        <taxon>Dothideomycetidae</taxon>
        <taxon>Mycosphaerellales</taxon>
        <taxon>Mycosphaerellaceae</taxon>
        <taxon>Zymoseptoria</taxon>
    </lineage>
</organism>
<accession>A0A0F4GHJ2</accession>
<dbReference type="Pfam" id="PF11017">
    <property type="entry name" value="DUF2855"/>
    <property type="match status" value="1"/>
</dbReference>
<dbReference type="EMBL" id="LAFY01000615">
    <property type="protein sequence ID" value="KJX96477.1"/>
    <property type="molecule type" value="Genomic_DNA"/>
</dbReference>
<keyword evidence="2" id="KW-1185">Reference proteome</keyword>
<dbReference type="Proteomes" id="UP000033647">
    <property type="component" value="Unassembled WGS sequence"/>
</dbReference>
<evidence type="ECO:0000313" key="1">
    <source>
        <dbReference type="EMBL" id="KJX96477.1"/>
    </source>
</evidence>
<protein>
    <submittedName>
        <fullName evidence="1">Uncharacterized protein</fullName>
    </submittedName>
</protein>
<dbReference type="InterPro" id="IPR021276">
    <property type="entry name" value="DUF2855"/>
</dbReference>